<evidence type="ECO:0000313" key="11">
    <source>
        <dbReference type="Proteomes" id="UP000291343"/>
    </source>
</evidence>
<comment type="subcellular location">
    <subcellularLocation>
        <location evidence="1">Endoplasmic reticulum membrane</location>
        <topology evidence="1">Multi-pass membrane protein</topology>
    </subcellularLocation>
</comment>
<gene>
    <name evidence="10" type="ORF">LSTR_LSTR007559</name>
</gene>
<dbReference type="GO" id="GO:0006506">
    <property type="term" value="P:GPI anchor biosynthetic process"/>
    <property type="evidence" value="ECO:0007669"/>
    <property type="project" value="UniProtKB-UniPathway"/>
</dbReference>
<keyword evidence="7 9" id="KW-1133">Transmembrane helix</keyword>
<evidence type="ECO:0000256" key="5">
    <source>
        <dbReference type="ARBA" id="ARBA00022692"/>
    </source>
</evidence>
<keyword evidence="4" id="KW-0337">GPI-anchor biosynthesis</keyword>
<dbReference type="FunCoup" id="A0A482XQZ3">
    <property type="interactions" value="1664"/>
</dbReference>
<feature type="transmembrane region" description="Helical" evidence="9">
    <location>
        <begin position="249"/>
        <end position="272"/>
    </location>
</feature>
<evidence type="ECO:0000313" key="10">
    <source>
        <dbReference type="EMBL" id="RZF48392.1"/>
    </source>
</evidence>
<dbReference type="InterPro" id="IPR009600">
    <property type="entry name" value="PIG-U"/>
</dbReference>
<comment type="caution">
    <text evidence="10">The sequence shown here is derived from an EMBL/GenBank/DDBJ whole genome shotgun (WGS) entry which is preliminary data.</text>
</comment>
<dbReference type="EMBL" id="QKKF02002514">
    <property type="protein sequence ID" value="RZF48392.1"/>
    <property type="molecule type" value="Genomic_DNA"/>
</dbReference>
<dbReference type="Proteomes" id="UP000291343">
    <property type="component" value="Unassembled WGS sequence"/>
</dbReference>
<sequence length="433" mass="49448">MEVLVLLEYLVATVIRFWLSKSDYNKLIADRVEISTPLNSWKRVTEGAALYNVGTSPYLGDMFHDNPLWLVAFNWMLQNVPQYITYIFILSDMMTAHLLFLTAQKFVGNLLTRQINEQKNYAKVSRQLLVSPEDVRMAPIFVVTAYLFNPYTVLTCAAHATTVFANLFLAIMLYATVNGHILLCCTALALSAQQAMYTVILIVPVCMYLAQGKQNKTFYMAMIATTFSTILCGLIYLSYHIAGSWDFVYATYGFILTVPDLRPNIGLFWYFFTEMFEHFRVLFLCAFQMNAAVLYLGPLAFRLHAEPMLLSTSLITLIAIFKSYPSLGDVGFYLALLPMWKHLFHYMQQGFIVSCFFIITSVLGPTVWHLWIYNRSANANFYFGVTLAFATAQIFLVTDLLFAYIKREYAVMHGLPRTIDGKEAKLVLESSNF</sequence>
<dbReference type="AlphaFoldDB" id="A0A482XQZ3"/>
<feature type="transmembrane region" description="Helical" evidence="9">
    <location>
        <begin position="379"/>
        <end position="405"/>
    </location>
</feature>
<dbReference type="STRING" id="195883.A0A482XQZ3"/>
<feature type="transmembrane region" description="Helical" evidence="9">
    <location>
        <begin position="279"/>
        <end position="301"/>
    </location>
</feature>
<feature type="transmembrane region" description="Helical" evidence="9">
    <location>
        <begin position="313"/>
        <end position="339"/>
    </location>
</feature>
<evidence type="ECO:0008006" key="12">
    <source>
        <dbReference type="Google" id="ProtNLM"/>
    </source>
</evidence>
<dbReference type="OrthoDB" id="549017at2759"/>
<dbReference type="InParanoid" id="A0A482XQZ3"/>
<dbReference type="Pfam" id="PF06728">
    <property type="entry name" value="PIG-U"/>
    <property type="match status" value="1"/>
</dbReference>
<keyword evidence="8 9" id="KW-0472">Membrane</keyword>
<keyword evidence="5 9" id="KW-0812">Transmembrane</keyword>
<protein>
    <recommendedName>
        <fullName evidence="12">Phosphatidylinositol glycan anchor biosynthesis class U protein</fullName>
    </recommendedName>
</protein>
<proteinExistence type="inferred from homology"/>
<feature type="transmembrane region" description="Helical" evidence="9">
    <location>
        <begin position="151"/>
        <end position="174"/>
    </location>
</feature>
<evidence type="ECO:0000256" key="7">
    <source>
        <dbReference type="ARBA" id="ARBA00022989"/>
    </source>
</evidence>
<evidence type="ECO:0000256" key="6">
    <source>
        <dbReference type="ARBA" id="ARBA00022824"/>
    </source>
</evidence>
<comment type="pathway">
    <text evidence="2">Glycolipid biosynthesis; glycosylphosphatidylinositol-anchor biosynthesis.</text>
</comment>
<feature type="transmembrane region" description="Helical" evidence="9">
    <location>
        <begin position="217"/>
        <end position="237"/>
    </location>
</feature>
<evidence type="ECO:0000256" key="2">
    <source>
        <dbReference type="ARBA" id="ARBA00004687"/>
    </source>
</evidence>
<evidence type="ECO:0000256" key="4">
    <source>
        <dbReference type="ARBA" id="ARBA00022502"/>
    </source>
</evidence>
<dbReference type="GO" id="GO:0042765">
    <property type="term" value="C:GPI-anchor transamidase complex"/>
    <property type="evidence" value="ECO:0007669"/>
    <property type="project" value="InterPro"/>
</dbReference>
<dbReference type="UniPathway" id="UPA00196"/>
<feature type="transmembrane region" description="Helical" evidence="9">
    <location>
        <begin position="351"/>
        <end position="373"/>
    </location>
</feature>
<evidence type="ECO:0000256" key="8">
    <source>
        <dbReference type="ARBA" id="ARBA00023136"/>
    </source>
</evidence>
<keyword evidence="11" id="KW-1185">Reference proteome</keyword>
<dbReference type="GO" id="GO:0016255">
    <property type="term" value="P:attachment of GPI anchor to protein"/>
    <property type="evidence" value="ECO:0007669"/>
    <property type="project" value="InterPro"/>
</dbReference>
<reference evidence="10 11" key="1">
    <citation type="journal article" date="2017" name="Gigascience">
        <title>Genome sequence of the small brown planthopper, Laodelphax striatellus.</title>
        <authorList>
            <person name="Zhu J."/>
            <person name="Jiang F."/>
            <person name="Wang X."/>
            <person name="Yang P."/>
            <person name="Bao Y."/>
            <person name="Zhao W."/>
            <person name="Wang W."/>
            <person name="Lu H."/>
            <person name="Wang Q."/>
            <person name="Cui N."/>
            <person name="Li J."/>
            <person name="Chen X."/>
            <person name="Luo L."/>
            <person name="Yu J."/>
            <person name="Kang L."/>
            <person name="Cui F."/>
        </authorList>
    </citation>
    <scope>NUCLEOTIDE SEQUENCE [LARGE SCALE GENOMIC DNA]</scope>
    <source>
        <strain evidence="10">Lst14</strain>
    </source>
</reference>
<name>A0A482XQZ3_LAOST</name>
<evidence type="ECO:0000256" key="3">
    <source>
        <dbReference type="ARBA" id="ARBA00010026"/>
    </source>
</evidence>
<dbReference type="PANTHER" id="PTHR13121">
    <property type="entry name" value="GPI TRANSAMIDASE COMPONENT PIG-U"/>
    <property type="match status" value="1"/>
</dbReference>
<keyword evidence="6" id="KW-0256">Endoplasmic reticulum</keyword>
<evidence type="ECO:0000256" key="9">
    <source>
        <dbReference type="SAM" id="Phobius"/>
    </source>
</evidence>
<accession>A0A482XQZ3</accession>
<dbReference type="SMR" id="A0A482XQZ3"/>
<feature type="transmembrane region" description="Helical" evidence="9">
    <location>
        <begin position="180"/>
        <end position="210"/>
    </location>
</feature>
<evidence type="ECO:0000256" key="1">
    <source>
        <dbReference type="ARBA" id="ARBA00004477"/>
    </source>
</evidence>
<organism evidence="10 11">
    <name type="scientific">Laodelphax striatellus</name>
    <name type="common">Small brown planthopper</name>
    <name type="synonym">Delphax striatella</name>
    <dbReference type="NCBI Taxonomy" id="195883"/>
    <lineage>
        <taxon>Eukaryota</taxon>
        <taxon>Metazoa</taxon>
        <taxon>Ecdysozoa</taxon>
        <taxon>Arthropoda</taxon>
        <taxon>Hexapoda</taxon>
        <taxon>Insecta</taxon>
        <taxon>Pterygota</taxon>
        <taxon>Neoptera</taxon>
        <taxon>Paraneoptera</taxon>
        <taxon>Hemiptera</taxon>
        <taxon>Auchenorrhyncha</taxon>
        <taxon>Fulgoroidea</taxon>
        <taxon>Delphacidae</taxon>
        <taxon>Criomorphinae</taxon>
        <taxon>Laodelphax</taxon>
    </lineage>
</organism>
<comment type="similarity">
    <text evidence="3">Belongs to the PIGU family.</text>
</comment>
<dbReference type="PANTHER" id="PTHR13121:SF0">
    <property type="entry name" value="PHOSPHATIDYLINOSITOL GLYCAN ANCHOR BIOSYNTHESIS CLASS U PROTEIN"/>
    <property type="match status" value="1"/>
</dbReference>